<dbReference type="EMBL" id="LGSZ01000028">
    <property type="protein sequence ID" value="KPH81561.1"/>
    <property type="molecule type" value="Genomic_DNA"/>
</dbReference>
<name>A0A0N1F5R0_9HYPH</name>
<evidence type="ECO:0000313" key="3">
    <source>
        <dbReference type="Proteomes" id="UP000037822"/>
    </source>
</evidence>
<dbReference type="PATRIC" id="fig|1526658.3.peg.2145"/>
<dbReference type="Proteomes" id="UP000037822">
    <property type="component" value="Unassembled WGS sequence"/>
</dbReference>
<dbReference type="Gene3D" id="3.10.580.10">
    <property type="entry name" value="CBS-domain"/>
    <property type="match status" value="1"/>
</dbReference>
<keyword evidence="1" id="KW-0472">Membrane</keyword>
<dbReference type="RefSeq" id="WP_054208393.1">
    <property type="nucleotide sequence ID" value="NZ_LGSZ01000028.1"/>
</dbReference>
<dbReference type="InterPro" id="IPR046342">
    <property type="entry name" value="CBS_dom_sf"/>
</dbReference>
<evidence type="ECO:0000256" key="1">
    <source>
        <dbReference type="SAM" id="Phobius"/>
    </source>
</evidence>
<accession>A0A0N1F5R0</accession>
<reference evidence="2 3" key="1">
    <citation type="submission" date="2015-07" db="EMBL/GenBank/DDBJ databases">
        <title>Whole genome sequencing of Bosea vaviloviae isolated from cave pool.</title>
        <authorList>
            <person name="Tan N.E.H."/>
            <person name="Lee Y.P."/>
            <person name="Gan H.M."/>
            <person name="Barton H."/>
            <person name="Savka M.A."/>
        </authorList>
    </citation>
    <scope>NUCLEOTIDE SEQUENCE [LARGE SCALE GENOMIC DNA]</scope>
    <source>
        <strain evidence="2 3">SD260</strain>
    </source>
</reference>
<feature type="transmembrane region" description="Helical" evidence="1">
    <location>
        <begin position="44"/>
        <end position="69"/>
    </location>
</feature>
<sequence length="192" mass="21130">MTDPSESPNQPIARGSFERLLRHGRARYLRFRRSFPRLIRTDEVWLVLLAGVVGLGAGLIVATMIAMLVDEIGRYAGIVLAAHAHGPEVDVETVAELALNPKDVLLPQMNVREAASLFESSKSEELTVVDDRATLKGRRPSDRTVCTAPVQRGAGQPQSRYGDRLTLRRAPCPAEGCEPCRRPTQQAALHTR</sequence>
<protein>
    <submittedName>
        <fullName evidence="2">Uncharacterized protein</fullName>
    </submittedName>
</protein>
<keyword evidence="1" id="KW-0812">Transmembrane</keyword>
<keyword evidence="3" id="KW-1185">Reference proteome</keyword>
<proteinExistence type="predicted"/>
<organism evidence="2 3">
    <name type="scientific">Bosea vaviloviae</name>
    <dbReference type="NCBI Taxonomy" id="1526658"/>
    <lineage>
        <taxon>Bacteria</taxon>
        <taxon>Pseudomonadati</taxon>
        <taxon>Pseudomonadota</taxon>
        <taxon>Alphaproteobacteria</taxon>
        <taxon>Hyphomicrobiales</taxon>
        <taxon>Boseaceae</taxon>
        <taxon>Bosea</taxon>
    </lineage>
</organism>
<dbReference type="AlphaFoldDB" id="A0A0N1F5R0"/>
<evidence type="ECO:0000313" key="2">
    <source>
        <dbReference type="EMBL" id="KPH81561.1"/>
    </source>
</evidence>
<keyword evidence="1" id="KW-1133">Transmembrane helix</keyword>
<gene>
    <name evidence="2" type="ORF">AE618_07360</name>
</gene>
<comment type="caution">
    <text evidence="2">The sequence shown here is derived from an EMBL/GenBank/DDBJ whole genome shotgun (WGS) entry which is preliminary data.</text>
</comment>